<dbReference type="AlphaFoldDB" id="A0A8T2R6E7"/>
<feature type="region of interest" description="Disordered" evidence="1">
    <location>
        <begin position="42"/>
        <end position="84"/>
    </location>
</feature>
<evidence type="ECO:0000256" key="1">
    <source>
        <dbReference type="SAM" id="MobiDB-lite"/>
    </source>
</evidence>
<sequence length="300" mass="33996">MTYSRSIVNDRTNHSCLSQPPLPLGRERCDEADFSFLTAIRKDTGESPPISPKLSWGAKQSPRRSGVEMRNSKHANLCSDSSSPCERTEDPHTAHCLNRWDEPQLPVPERFSSASGLCVQKYRIFTRCFSVDTVHRGAHRPISPWATMETNIHKSNSVLRDTGHKDYLCKYSHRKARSARHLEKCLSIGTTHPRPTPYYTLSNPNSHSAMADHCSRRRNPGISNLSDILNITSDDHGKKSENQNVDIMRRSATISVSRFHSSSTKSKNPLAAYYTQRREEFDYSASRTFLPYRTSIVAIS</sequence>
<gene>
    <name evidence="2" type="ORF">KP509_29G041600</name>
</gene>
<dbReference type="EMBL" id="CM035434">
    <property type="protein sequence ID" value="KAH7291909.1"/>
    <property type="molecule type" value="Genomic_DNA"/>
</dbReference>
<evidence type="ECO:0000313" key="2">
    <source>
        <dbReference type="EMBL" id="KAH7291909.1"/>
    </source>
</evidence>
<reference evidence="2" key="1">
    <citation type="submission" date="2021-08" db="EMBL/GenBank/DDBJ databases">
        <title>WGS assembly of Ceratopteris richardii.</title>
        <authorList>
            <person name="Marchant D.B."/>
            <person name="Chen G."/>
            <person name="Jenkins J."/>
            <person name="Shu S."/>
            <person name="Leebens-Mack J."/>
            <person name="Grimwood J."/>
            <person name="Schmutz J."/>
            <person name="Soltis P."/>
            <person name="Soltis D."/>
            <person name="Chen Z.-H."/>
        </authorList>
    </citation>
    <scope>NUCLEOTIDE SEQUENCE</scope>
    <source>
        <strain evidence="2">Whitten #5841</strain>
        <tissue evidence="2">Leaf</tissue>
    </source>
</reference>
<evidence type="ECO:0000313" key="3">
    <source>
        <dbReference type="Proteomes" id="UP000825935"/>
    </source>
</evidence>
<keyword evidence="3" id="KW-1185">Reference proteome</keyword>
<name>A0A8T2R6E7_CERRI</name>
<organism evidence="2 3">
    <name type="scientific">Ceratopteris richardii</name>
    <name type="common">Triangle waterfern</name>
    <dbReference type="NCBI Taxonomy" id="49495"/>
    <lineage>
        <taxon>Eukaryota</taxon>
        <taxon>Viridiplantae</taxon>
        <taxon>Streptophyta</taxon>
        <taxon>Embryophyta</taxon>
        <taxon>Tracheophyta</taxon>
        <taxon>Polypodiopsida</taxon>
        <taxon>Polypodiidae</taxon>
        <taxon>Polypodiales</taxon>
        <taxon>Pteridineae</taxon>
        <taxon>Pteridaceae</taxon>
        <taxon>Parkerioideae</taxon>
        <taxon>Ceratopteris</taxon>
    </lineage>
</organism>
<proteinExistence type="predicted"/>
<accession>A0A8T2R6E7</accession>
<dbReference type="Proteomes" id="UP000825935">
    <property type="component" value="Chromosome 29"/>
</dbReference>
<comment type="caution">
    <text evidence="2">The sequence shown here is derived from an EMBL/GenBank/DDBJ whole genome shotgun (WGS) entry which is preliminary data.</text>
</comment>
<protein>
    <submittedName>
        <fullName evidence="2">Uncharacterized protein</fullName>
    </submittedName>
</protein>